<name>A0ABP5GWH8_9ACTN</name>
<dbReference type="CDD" id="cd07821">
    <property type="entry name" value="PYR_PYL_RCAR_like"/>
    <property type="match status" value="1"/>
</dbReference>
<protein>
    <submittedName>
        <fullName evidence="1">SRPBCC family protein</fullName>
    </submittedName>
</protein>
<reference evidence="2" key="1">
    <citation type="journal article" date="2019" name="Int. J. Syst. Evol. Microbiol.">
        <title>The Global Catalogue of Microorganisms (GCM) 10K type strain sequencing project: providing services to taxonomists for standard genome sequencing and annotation.</title>
        <authorList>
            <consortium name="The Broad Institute Genomics Platform"/>
            <consortium name="The Broad Institute Genome Sequencing Center for Infectious Disease"/>
            <person name="Wu L."/>
            <person name="Ma J."/>
        </authorList>
    </citation>
    <scope>NUCLEOTIDE SEQUENCE [LARGE SCALE GENOMIC DNA]</scope>
    <source>
        <strain evidence="2">JCM 16014</strain>
    </source>
</reference>
<keyword evidence="2" id="KW-1185">Reference proteome</keyword>
<accession>A0ABP5GWH8</accession>
<dbReference type="Proteomes" id="UP001500751">
    <property type="component" value="Unassembled WGS sequence"/>
</dbReference>
<organism evidence="1 2">
    <name type="scientific">Catenulispora yoronensis</name>
    <dbReference type="NCBI Taxonomy" id="450799"/>
    <lineage>
        <taxon>Bacteria</taxon>
        <taxon>Bacillati</taxon>
        <taxon>Actinomycetota</taxon>
        <taxon>Actinomycetes</taxon>
        <taxon>Catenulisporales</taxon>
        <taxon>Catenulisporaceae</taxon>
        <taxon>Catenulispora</taxon>
    </lineage>
</organism>
<comment type="caution">
    <text evidence="1">The sequence shown here is derived from an EMBL/GenBank/DDBJ whole genome shotgun (WGS) entry which is preliminary data.</text>
</comment>
<evidence type="ECO:0000313" key="2">
    <source>
        <dbReference type="Proteomes" id="UP001500751"/>
    </source>
</evidence>
<evidence type="ECO:0000313" key="1">
    <source>
        <dbReference type="EMBL" id="GAA2059370.1"/>
    </source>
</evidence>
<dbReference type="Gene3D" id="3.30.530.20">
    <property type="match status" value="1"/>
</dbReference>
<dbReference type="EMBL" id="BAAAQN010000075">
    <property type="protein sequence ID" value="GAA2059370.1"/>
    <property type="molecule type" value="Genomic_DNA"/>
</dbReference>
<sequence>MFTTRPVGLDFLDAAPVRLAFAGTLQAPPKTVFDAVARDIEALPHWYGAVSAAEHGPGPHGVGIRRRVRLVGNVAFHEQVIAWDDPARFAYRIERTTVPGIRAMAEQWAVLETARGTRLIWTIALDANLATAALVRSMAPGMGLATRRAVAKLDRRLGAGA</sequence>
<dbReference type="InterPro" id="IPR019587">
    <property type="entry name" value="Polyketide_cyclase/dehydratase"/>
</dbReference>
<gene>
    <name evidence="1" type="ORF">GCM10009839_82120</name>
</gene>
<dbReference type="Pfam" id="PF10604">
    <property type="entry name" value="Polyketide_cyc2"/>
    <property type="match status" value="1"/>
</dbReference>
<dbReference type="InterPro" id="IPR023393">
    <property type="entry name" value="START-like_dom_sf"/>
</dbReference>
<dbReference type="RefSeq" id="WP_344671148.1">
    <property type="nucleotide sequence ID" value="NZ_BAAAQN010000075.1"/>
</dbReference>
<proteinExistence type="predicted"/>
<dbReference type="SUPFAM" id="SSF55961">
    <property type="entry name" value="Bet v1-like"/>
    <property type="match status" value="1"/>
</dbReference>